<keyword evidence="2" id="KW-0560">Oxidoreductase</keyword>
<dbReference type="EMBL" id="JBHLXJ010000036">
    <property type="protein sequence ID" value="MFC0352063.1"/>
    <property type="molecule type" value="Genomic_DNA"/>
</dbReference>
<dbReference type="Pfam" id="PF00106">
    <property type="entry name" value="adh_short"/>
    <property type="match status" value="1"/>
</dbReference>
<comment type="similarity">
    <text evidence="1">Belongs to the short-chain dehydrogenases/reductases (SDR) family.</text>
</comment>
<evidence type="ECO:0000256" key="2">
    <source>
        <dbReference type="ARBA" id="ARBA00023002"/>
    </source>
</evidence>
<protein>
    <submittedName>
        <fullName evidence="3">SDR family NAD(P)-dependent oxidoreductase</fullName>
    </submittedName>
</protein>
<sequence length="272" mass="30255">MPNFNWLSRLSGKLFGTLNHPIEDWRGKSVWLIGASSGIGAALAQQLLNQGAKVVLSARRSEQLTHIANAHPNAYIKAFDASNKSLWAETHQQVLQDLGRIDLIVFCAAKYQPERTWEVDSIDAQETLNINLLSVYHGLQCILPDMLKTRHGGIAVIASVAGYLGLPNASVYGPSKAALINLAEIMYADLHPKDINVYLINPGFVSTPLTAKNTFFMPALQTPEQAAKAILAGMQDGKFEIHFPKRFTYCLKLLQCLPYRLRFRLLRRLATE</sequence>
<name>A0ABV6IJS4_9BURK</name>
<keyword evidence="4" id="KW-1185">Reference proteome</keyword>
<dbReference type="Proteomes" id="UP001589844">
    <property type="component" value="Unassembled WGS sequence"/>
</dbReference>
<dbReference type="SUPFAM" id="SSF51735">
    <property type="entry name" value="NAD(P)-binding Rossmann-fold domains"/>
    <property type="match status" value="1"/>
</dbReference>
<dbReference type="PRINTS" id="PR00081">
    <property type="entry name" value="GDHRDH"/>
</dbReference>
<evidence type="ECO:0000256" key="1">
    <source>
        <dbReference type="ARBA" id="ARBA00006484"/>
    </source>
</evidence>
<dbReference type="InterPro" id="IPR002347">
    <property type="entry name" value="SDR_fam"/>
</dbReference>
<dbReference type="PANTHER" id="PTHR44196">
    <property type="entry name" value="DEHYDROGENASE/REDUCTASE SDR FAMILY MEMBER 7B"/>
    <property type="match status" value="1"/>
</dbReference>
<accession>A0ABV6IJS4</accession>
<reference evidence="3 4" key="1">
    <citation type="submission" date="2024-09" db="EMBL/GenBank/DDBJ databases">
        <authorList>
            <person name="Sun Q."/>
            <person name="Mori K."/>
        </authorList>
    </citation>
    <scope>NUCLEOTIDE SEQUENCE [LARGE SCALE GENOMIC DNA]</scope>
    <source>
        <strain evidence="3 4">CCM 8677</strain>
    </source>
</reference>
<dbReference type="RefSeq" id="WP_390214822.1">
    <property type="nucleotide sequence ID" value="NZ_JBHLXJ010000036.1"/>
</dbReference>
<evidence type="ECO:0000313" key="3">
    <source>
        <dbReference type="EMBL" id="MFC0352063.1"/>
    </source>
</evidence>
<comment type="caution">
    <text evidence="3">The sequence shown here is derived from an EMBL/GenBank/DDBJ whole genome shotgun (WGS) entry which is preliminary data.</text>
</comment>
<organism evidence="3 4">
    <name type="scientific">Undibacterium danionis</name>
    <dbReference type="NCBI Taxonomy" id="1812100"/>
    <lineage>
        <taxon>Bacteria</taxon>
        <taxon>Pseudomonadati</taxon>
        <taxon>Pseudomonadota</taxon>
        <taxon>Betaproteobacteria</taxon>
        <taxon>Burkholderiales</taxon>
        <taxon>Oxalobacteraceae</taxon>
        <taxon>Undibacterium</taxon>
    </lineage>
</organism>
<dbReference type="PANTHER" id="PTHR44196:SF1">
    <property type="entry name" value="DEHYDROGENASE_REDUCTASE SDR FAMILY MEMBER 7B"/>
    <property type="match status" value="1"/>
</dbReference>
<gene>
    <name evidence="3" type="ORF">ACFFJH_19755</name>
</gene>
<dbReference type="InterPro" id="IPR036291">
    <property type="entry name" value="NAD(P)-bd_dom_sf"/>
</dbReference>
<evidence type="ECO:0000313" key="4">
    <source>
        <dbReference type="Proteomes" id="UP001589844"/>
    </source>
</evidence>
<proteinExistence type="inferred from homology"/>
<dbReference type="Gene3D" id="3.40.50.720">
    <property type="entry name" value="NAD(P)-binding Rossmann-like Domain"/>
    <property type="match status" value="1"/>
</dbReference>